<feature type="transmembrane region" description="Helical" evidence="1">
    <location>
        <begin position="12"/>
        <end position="30"/>
    </location>
</feature>
<accession>A0A918NE66</accession>
<dbReference type="AlphaFoldDB" id="A0A918NE66"/>
<dbReference type="EMBL" id="BMYV01000001">
    <property type="protein sequence ID" value="GGX66015.1"/>
    <property type="molecule type" value="Genomic_DNA"/>
</dbReference>
<gene>
    <name evidence="2" type="ORF">GCM10011309_15400</name>
</gene>
<dbReference type="RefSeq" id="WP_189583602.1">
    <property type="nucleotide sequence ID" value="NZ_BMYV01000001.1"/>
</dbReference>
<evidence type="ECO:0000313" key="2">
    <source>
        <dbReference type="EMBL" id="GGX66015.1"/>
    </source>
</evidence>
<keyword evidence="1" id="KW-1133">Transmembrane helix</keyword>
<comment type="caution">
    <text evidence="2">The sequence shown here is derived from an EMBL/GenBank/DDBJ whole genome shotgun (WGS) entry which is preliminary data.</text>
</comment>
<keyword evidence="1" id="KW-0472">Membrane</keyword>
<dbReference type="Proteomes" id="UP000600865">
    <property type="component" value="Unassembled WGS sequence"/>
</dbReference>
<reference evidence="2 3" key="1">
    <citation type="journal article" date="2014" name="Int. J. Syst. Evol. Microbiol.">
        <title>Complete genome sequence of Corynebacterium casei LMG S-19264T (=DSM 44701T), isolated from a smear-ripened cheese.</title>
        <authorList>
            <consortium name="US DOE Joint Genome Institute (JGI-PGF)"/>
            <person name="Walter F."/>
            <person name="Albersmeier A."/>
            <person name="Kalinowski J."/>
            <person name="Ruckert C."/>
        </authorList>
    </citation>
    <scope>NUCLEOTIDE SEQUENCE [LARGE SCALE GENOMIC DNA]</scope>
    <source>
        <strain evidence="2 3">KCTC 23968</strain>
    </source>
</reference>
<evidence type="ECO:0000256" key="1">
    <source>
        <dbReference type="SAM" id="Phobius"/>
    </source>
</evidence>
<sequence length="51" mass="5250">MANNSGGGKGLYLIVGGLVVAVAVLAYFLFAPNEQPDLAIDLSDGIKIETN</sequence>
<organism evidence="2 3">
    <name type="scientific">Litorimonas cladophorae</name>
    <dbReference type="NCBI Taxonomy" id="1220491"/>
    <lineage>
        <taxon>Bacteria</taxon>
        <taxon>Pseudomonadati</taxon>
        <taxon>Pseudomonadota</taxon>
        <taxon>Alphaproteobacteria</taxon>
        <taxon>Maricaulales</taxon>
        <taxon>Robiginitomaculaceae</taxon>
    </lineage>
</organism>
<keyword evidence="3" id="KW-1185">Reference proteome</keyword>
<name>A0A918NE66_9PROT</name>
<proteinExistence type="predicted"/>
<keyword evidence="1" id="KW-0812">Transmembrane</keyword>
<protein>
    <submittedName>
        <fullName evidence="2">Uncharacterized protein</fullName>
    </submittedName>
</protein>
<evidence type="ECO:0000313" key="3">
    <source>
        <dbReference type="Proteomes" id="UP000600865"/>
    </source>
</evidence>